<feature type="active site" evidence="5">
    <location>
        <position position="448"/>
    </location>
</feature>
<dbReference type="GO" id="GO:0003886">
    <property type="term" value="F:DNA (cytosine-5-)-methyltransferase activity"/>
    <property type="evidence" value="ECO:0007669"/>
    <property type="project" value="UniProtKB-EC"/>
</dbReference>
<dbReference type="RefSeq" id="XP_056478087.1">
    <property type="nucleotide sequence ID" value="XM_056615115.1"/>
</dbReference>
<gene>
    <name evidence="7" type="ORF">N7532_002621</name>
</gene>
<evidence type="ECO:0000256" key="4">
    <source>
        <dbReference type="ARBA" id="ARBA00022691"/>
    </source>
</evidence>
<keyword evidence="4 5" id="KW-0949">S-adenosyl-L-methionine</keyword>
<dbReference type="PANTHER" id="PTHR10629">
    <property type="entry name" value="CYTOSINE-SPECIFIC METHYLTRANSFERASE"/>
    <property type="match status" value="1"/>
</dbReference>
<keyword evidence="2 5" id="KW-0489">Methyltransferase</keyword>
<evidence type="ECO:0000256" key="5">
    <source>
        <dbReference type="PROSITE-ProRule" id="PRU01016"/>
    </source>
</evidence>
<name>A0A9W9G0P1_9EURO</name>
<evidence type="ECO:0000256" key="2">
    <source>
        <dbReference type="ARBA" id="ARBA00022603"/>
    </source>
</evidence>
<organism evidence="7 8">
    <name type="scientific">Penicillium argentinense</name>
    <dbReference type="NCBI Taxonomy" id="1131581"/>
    <lineage>
        <taxon>Eukaryota</taxon>
        <taxon>Fungi</taxon>
        <taxon>Dikarya</taxon>
        <taxon>Ascomycota</taxon>
        <taxon>Pezizomycotina</taxon>
        <taxon>Eurotiomycetes</taxon>
        <taxon>Eurotiomycetidae</taxon>
        <taxon>Eurotiales</taxon>
        <taxon>Aspergillaceae</taxon>
        <taxon>Penicillium</taxon>
    </lineage>
</organism>
<evidence type="ECO:0000313" key="7">
    <source>
        <dbReference type="EMBL" id="KAJ5109976.1"/>
    </source>
</evidence>
<reference evidence="7" key="1">
    <citation type="submission" date="2022-11" db="EMBL/GenBank/DDBJ databases">
        <authorList>
            <person name="Petersen C."/>
        </authorList>
    </citation>
    <scope>NUCLEOTIDE SEQUENCE</scope>
    <source>
        <strain evidence="7">IBT 30761</strain>
    </source>
</reference>
<dbReference type="EC" id="2.1.1.37" evidence="1"/>
<dbReference type="GeneID" id="81354094"/>
<comment type="similarity">
    <text evidence="5">Belongs to the class I-like SAM-binding methyltransferase superfamily. C5-methyltransferase family.</text>
</comment>
<dbReference type="PRINTS" id="PR00105">
    <property type="entry name" value="C5METTRFRASE"/>
</dbReference>
<dbReference type="PANTHER" id="PTHR10629:SF52">
    <property type="entry name" value="DNA (CYTOSINE-5)-METHYLTRANSFERASE 1"/>
    <property type="match status" value="1"/>
</dbReference>
<dbReference type="Proteomes" id="UP001149074">
    <property type="component" value="Unassembled WGS sequence"/>
</dbReference>
<dbReference type="PROSITE" id="PS51679">
    <property type="entry name" value="SAM_MT_C5"/>
    <property type="match status" value="1"/>
</dbReference>
<dbReference type="AlphaFoldDB" id="A0A9W9G0P1"/>
<dbReference type="GO" id="GO:0032259">
    <property type="term" value="P:methylation"/>
    <property type="evidence" value="ECO:0007669"/>
    <property type="project" value="UniProtKB-KW"/>
</dbReference>
<proteinExistence type="inferred from homology"/>
<keyword evidence="8" id="KW-1185">Reference proteome</keyword>
<accession>A0A9W9G0P1</accession>
<dbReference type="Gene3D" id="3.90.120.10">
    <property type="entry name" value="DNA Methylase, subunit A, domain 2"/>
    <property type="match status" value="1"/>
</dbReference>
<dbReference type="GO" id="GO:0003677">
    <property type="term" value="F:DNA binding"/>
    <property type="evidence" value="ECO:0007669"/>
    <property type="project" value="TreeGrafter"/>
</dbReference>
<dbReference type="InterPro" id="IPR029063">
    <property type="entry name" value="SAM-dependent_MTases_sf"/>
</dbReference>
<dbReference type="Pfam" id="PF00145">
    <property type="entry name" value="DNA_methylase"/>
    <property type="match status" value="2"/>
</dbReference>
<evidence type="ECO:0000256" key="3">
    <source>
        <dbReference type="ARBA" id="ARBA00022679"/>
    </source>
</evidence>
<reference evidence="7" key="2">
    <citation type="journal article" date="2023" name="IMA Fungus">
        <title>Comparative genomic study of the Penicillium genus elucidates a diverse pangenome and 15 lateral gene transfer events.</title>
        <authorList>
            <person name="Petersen C."/>
            <person name="Sorensen T."/>
            <person name="Nielsen M.R."/>
            <person name="Sondergaard T.E."/>
            <person name="Sorensen J.L."/>
            <person name="Fitzpatrick D.A."/>
            <person name="Frisvad J.C."/>
            <person name="Nielsen K.L."/>
        </authorList>
    </citation>
    <scope>NUCLEOTIDE SEQUENCE</scope>
    <source>
        <strain evidence="7">IBT 30761</strain>
    </source>
</reference>
<dbReference type="GO" id="GO:0005634">
    <property type="term" value="C:nucleus"/>
    <property type="evidence" value="ECO:0007669"/>
    <property type="project" value="TreeGrafter"/>
</dbReference>
<dbReference type="OrthoDB" id="414133at2759"/>
<dbReference type="InterPro" id="IPR050390">
    <property type="entry name" value="C5-Methyltransferase"/>
</dbReference>
<comment type="caution">
    <text evidence="7">The sequence shown here is derived from an EMBL/GenBank/DDBJ whole genome shotgun (WGS) entry which is preliminary data.</text>
</comment>
<dbReference type="EMBL" id="JAPQKI010000003">
    <property type="protein sequence ID" value="KAJ5109976.1"/>
    <property type="molecule type" value="Genomic_DNA"/>
</dbReference>
<evidence type="ECO:0000256" key="1">
    <source>
        <dbReference type="ARBA" id="ARBA00011975"/>
    </source>
</evidence>
<dbReference type="GO" id="GO:0044027">
    <property type="term" value="P:negative regulation of gene expression via chromosomal CpG island methylation"/>
    <property type="evidence" value="ECO:0007669"/>
    <property type="project" value="TreeGrafter"/>
</dbReference>
<dbReference type="SUPFAM" id="SSF53335">
    <property type="entry name" value="S-adenosyl-L-methionine-dependent methyltransferases"/>
    <property type="match status" value="1"/>
</dbReference>
<sequence>MPSEDSIPRVNENETLIPSDTSIISAQLRKIIDLTLSTSRIGQDSKPRGVVPSIEGGSRKRRALQGLCSSPEPFQLRNCSPFSLSDRSQRSNVWTSSGYEGDWEDAGTVGLRRFSRGHLKRPFARPRAIDLTGSDNGSTSLEPVVVAPRKVSIKVDALTITGLSFEPAGVEIKCGMDLVLNDNSFLRLENIYHDEDKWRLSGRRLLRPSAFDDETWPKIIPETAGELVWAPRIIAHIKPKSVVGVTNIAFTNVRGDWRDKADLTCRIKINHTGRNGGVSPRSPADLKNTNWVIEYLTIKECDPGKGFTNQALREQWRGPTTPFGEGNLLTPTDSDESTSSSEIINLDDILSPSPPVTPNGTSIIDLTSEPERAYTFGDAFCGAGGASCGADQAGLSLKWAFDVNQHAIKTYRLNFSNCTKVLCLDAHRFFKRSLNFLRVDVMHASPPCQPYSPAHTVNNEVNDDRNSACLHGIRNALERVRPRVLTMEETFGLEHPSHRQNLYRVVMDCVELGYSVRWEILKLVEYGVPQSRKRLVLIAAGPGEVLPELPAPTHGDAPSLLPPRTIRDAIWDLPKDAPDHDLEVRLARWRLEYREPLEWDTQAKTFTTAGGQDNYHPDGQRTFTNREGACLQTFPRTFRFSKGGVRTQIGNAFPPIAAKAVFEEVKKTLRKMDALERSRPV</sequence>
<protein>
    <recommendedName>
        <fullName evidence="1">DNA (cytosine-5-)-methyltransferase</fullName>
        <ecNumber evidence="1">2.1.1.37</ecNumber>
    </recommendedName>
</protein>
<dbReference type="Gene3D" id="3.40.50.150">
    <property type="entry name" value="Vaccinia Virus protein VP39"/>
    <property type="match status" value="1"/>
</dbReference>
<feature type="region of interest" description="Disordered" evidence="6">
    <location>
        <begin position="317"/>
        <end position="339"/>
    </location>
</feature>
<evidence type="ECO:0000256" key="6">
    <source>
        <dbReference type="SAM" id="MobiDB-lite"/>
    </source>
</evidence>
<evidence type="ECO:0000313" key="8">
    <source>
        <dbReference type="Proteomes" id="UP001149074"/>
    </source>
</evidence>
<dbReference type="InterPro" id="IPR001525">
    <property type="entry name" value="C5_MeTfrase"/>
</dbReference>
<keyword evidence="3 5" id="KW-0808">Transferase</keyword>